<evidence type="ECO:0000256" key="3">
    <source>
        <dbReference type="SAM" id="Phobius"/>
    </source>
</evidence>
<dbReference type="EMBL" id="KI911162">
    <property type="protein sequence ID" value="ETR98487.1"/>
    <property type="molecule type" value="Genomic_DNA"/>
</dbReference>
<keyword evidence="3" id="KW-1133">Transmembrane helix</keyword>
<organism evidence="4 5">
    <name type="scientific">Hypocrea jecorina (strain ATCC 56765 / BCRC 32924 / NRRL 11460 / Rut C-30)</name>
    <name type="common">Trichoderma reesei</name>
    <dbReference type="NCBI Taxonomy" id="1344414"/>
    <lineage>
        <taxon>Eukaryota</taxon>
        <taxon>Fungi</taxon>
        <taxon>Dikarya</taxon>
        <taxon>Ascomycota</taxon>
        <taxon>Pezizomycotina</taxon>
        <taxon>Sordariomycetes</taxon>
        <taxon>Hypocreomycetidae</taxon>
        <taxon>Hypocreales</taxon>
        <taxon>Hypocreaceae</taxon>
        <taxon>Trichoderma</taxon>
    </lineage>
</organism>
<proteinExistence type="inferred from homology"/>
<gene>
    <name evidence="4" type="ORF">M419DRAFT_38497</name>
</gene>
<dbReference type="GO" id="GO:0043386">
    <property type="term" value="P:mycotoxin biosynthetic process"/>
    <property type="evidence" value="ECO:0007669"/>
    <property type="project" value="InterPro"/>
</dbReference>
<dbReference type="PANTHER" id="PTHR33365">
    <property type="entry name" value="YALI0B05434P"/>
    <property type="match status" value="1"/>
</dbReference>
<reference evidence="5" key="1">
    <citation type="journal article" date="2013" name="Ind. Biotechnol.">
        <title>Comparative genomics analysis of Trichoderma reesei strains.</title>
        <authorList>
            <person name="Koike H."/>
            <person name="Aerts A."/>
            <person name="LaButti K."/>
            <person name="Grigoriev I.V."/>
            <person name="Baker S.E."/>
        </authorList>
    </citation>
    <scope>NUCLEOTIDE SEQUENCE [LARGE SCALE GENOMIC DNA]</scope>
    <source>
        <strain evidence="5">ATCC 56765 / BCRC 32924 / NRRL 11460 / Rut C-30</strain>
    </source>
</reference>
<dbReference type="KEGG" id="trr:M419DRAFT_38497"/>
<feature type="transmembrane region" description="Helical" evidence="3">
    <location>
        <begin position="47"/>
        <end position="69"/>
    </location>
</feature>
<dbReference type="PANTHER" id="PTHR33365:SF7">
    <property type="entry name" value="TAT PATHWAY SIGNAL SEQUENCE"/>
    <property type="match status" value="1"/>
</dbReference>
<dbReference type="AlphaFoldDB" id="A0A024S077"/>
<evidence type="ECO:0000313" key="5">
    <source>
        <dbReference type="Proteomes" id="UP000024376"/>
    </source>
</evidence>
<protein>
    <recommendedName>
        <fullName evidence="6">Tat pathway signal sequence</fullName>
    </recommendedName>
</protein>
<dbReference type="Pfam" id="PF11807">
    <property type="entry name" value="UstYa"/>
    <property type="match status" value="1"/>
</dbReference>
<dbReference type="Proteomes" id="UP000024376">
    <property type="component" value="Unassembled WGS sequence"/>
</dbReference>
<evidence type="ECO:0008006" key="6">
    <source>
        <dbReference type="Google" id="ProtNLM"/>
    </source>
</evidence>
<evidence type="ECO:0000256" key="1">
    <source>
        <dbReference type="ARBA" id="ARBA00035112"/>
    </source>
</evidence>
<evidence type="ECO:0000313" key="4">
    <source>
        <dbReference type="EMBL" id="ETR98487.1"/>
    </source>
</evidence>
<feature type="region of interest" description="Disordered" evidence="2">
    <location>
        <begin position="1"/>
        <end position="21"/>
    </location>
</feature>
<name>A0A024S077_HYPJR</name>
<keyword evidence="3" id="KW-0812">Transmembrane</keyword>
<evidence type="ECO:0000256" key="2">
    <source>
        <dbReference type="SAM" id="MobiDB-lite"/>
    </source>
</evidence>
<dbReference type="InterPro" id="IPR021765">
    <property type="entry name" value="UstYa-like"/>
</dbReference>
<comment type="similarity">
    <text evidence="1">Belongs to the ustYa family.</text>
</comment>
<accession>A0A024S077</accession>
<sequence>MSSKEPLPESPERSSTSTLGDYELDTQYLMSNEKTRKRNSSQQKRNWAFLAVNSFILLLNIGALLMMGVTKTVTVTHRENEFPDLPHQEWIDGVVDWELQVYDDQFSNHGQFRGVPRPELDDAWAEILQNFTLRIPKPGWRNASTPTSILTEWGDEEGGIMGTFSFLHNIHCLRTIRQYMLPDAYPKIAEKYKPGPNSPIPTHIGLLDHCIDILRQSELCHADMALMTFEWREGEHDPVNIHHTPHVCANTNKLTKFLEQHTIYPFGKLRNPFNGEVPTWETNPV</sequence>
<feature type="compositionally biased region" description="Basic and acidic residues" evidence="2">
    <location>
        <begin position="1"/>
        <end position="12"/>
    </location>
</feature>
<dbReference type="OrthoDB" id="3687641at2759"/>
<dbReference type="HOGENOM" id="CLU_042941_2_1_1"/>
<keyword evidence="3" id="KW-0472">Membrane</keyword>